<name>A0ABP6Q3R0_9ACTN</name>
<evidence type="ECO:0000313" key="2">
    <source>
        <dbReference type="EMBL" id="GAA3203274.1"/>
    </source>
</evidence>
<feature type="domain" description="Luciferase-like" evidence="1">
    <location>
        <begin position="10"/>
        <end position="293"/>
    </location>
</feature>
<gene>
    <name evidence="2" type="ORF">GCM10010468_17290</name>
</gene>
<dbReference type="PANTHER" id="PTHR43244:SF2">
    <property type="entry name" value="CONSERVED HYPOTHETICAL ALANINE AND PROLINE-RICH PROTEIN"/>
    <property type="match status" value="1"/>
</dbReference>
<accession>A0ABP6Q3R0</accession>
<dbReference type="InterPro" id="IPR011251">
    <property type="entry name" value="Luciferase-like_dom"/>
</dbReference>
<dbReference type="Gene3D" id="3.20.20.30">
    <property type="entry name" value="Luciferase-like domain"/>
    <property type="match status" value="1"/>
</dbReference>
<sequence length="325" mass="34261">MRIGYAPWGETLGELVDAAVRAERAGADTLWVSELHRSATVTAAAVAARTERARIGTAVALAFARSPLVTALEALDLDELSGGRLVLGLGSGVRRLIEDWHGQPFEGPVGRMRDTVEIIRLVVASAHTGEPLLHEGARRSLRMRGYRRPEPVRTRIPVHLAAVGPAMTALAGEIADGWISHELGSPRYLAERIAPGLAAAGRTPEIVVSACCSIDPDPAAARRAAAGTVGFYASVRTYADFFAFHGFAGEHAAVGAAFRAGLPPDVPEEMAAALTLSGDPEEVAEGVRAYAGTASSIKLAPPVHGLEPERTRRAQDRIIDLIGAL</sequence>
<dbReference type="InterPro" id="IPR050564">
    <property type="entry name" value="F420-G6PD/mer"/>
</dbReference>
<reference evidence="3" key="1">
    <citation type="journal article" date="2019" name="Int. J. Syst. Evol. Microbiol.">
        <title>The Global Catalogue of Microorganisms (GCM) 10K type strain sequencing project: providing services to taxonomists for standard genome sequencing and annotation.</title>
        <authorList>
            <consortium name="The Broad Institute Genomics Platform"/>
            <consortium name="The Broad Institute Genome Sequencing Center for Infectious Disease"/>
            <person name="Wu L."/>
            <person name="Ma J."/>
        </authorList>
    </citation>
    <scope>NUCLEOTIDE SEQUENCE [LARGE SCALE GENOMIC DNA]</scope>
    <source>
        <strain evidence="3">JCM 9377</strain>
    </source>
</reference>
<evidence type="ECO:0000313" key="3">
    <source>
        <dbReference type="Proteomes" id="UP001501237"/>
    </source>
</evidence>
<dbReference type="RefSeq" id="WP_344824397.1">
    <property type="nucleotide sequence ID" value="NZ_BAAAUV010000004.1"/>
</dbReference>
<dbReference type="InterPro" id="IPR036661">
    <property type="entry name" value="Luciferase-like_sf"/>
</dbReference>
<dbReference type="Pfam" id="PF00296">
    <property type="entry name" value="Bac_luciferase"/>
    <property type="match status" value="1"/>
</dbReference>
<protein>
    <recommendedName>
        <fullName evidence="1">Luciferase-like domain-containing protein</fullName>
    </recommendedName>
</protein>
<keyword evidence="3" id="KW-1185">Reference proteome</keyword>
<dbReference type="SUPFAM" id="SSF51679">
    <property type="entry name" value="Bacterial luciferase-like"/>
    <property type="match status" value="1"/>
</dbReference>
<dbReference type="PANTHER" id="PTHR43244">
    <property type="match status" value="1"/>
</dbReference>
<dbReference type="EMBL" id="BAAAUV010000004">
    <property type="protein sequence ID" value="GAA3203274.1"/>
    <property type="molecule type" value="Genomic_DNA"/>
</dbReference>
<organism evidence="2 3">
    <name type="scientific">Actinocorallia longicatena</name>
    <dbReference type="NCBI Taxonomy" id="111803"/>
    <lineage>
        <taxon>Bacteria</taxon>
        <taxon>Bacillati</taxon>
        <taxon>Actinomycetota</taxon>
        <taxon>Actinomycetes</taxon>
        <taxon>Streptosporangiales</taxon>
        <taxon>Thermomonosporaceae</taxon>
        <taxon>Actinocorallia</taxon>
    </lineage>
</organism>
<dbReference type="CDD" id="cd01097">
    <property type="entry name" value="Tetrahydromethanopterin_reductase"/>
    <property type="match status" value="1"/>
</dbReference>
<dbReference type="Proteomes" id="UP001501237">
    <property type="component" value="Unassembled WGS sequence"/>
</dbReference>
<proteinExistence type="predicted"/>
<evidence type="ECO:0000259" key="1">
    <source>
        <dbReference type="Pfam" id="PF00296"/>
    </source>
</evidence>
<comment type="caution">
    <text evidence="2">The sequence shown here is derived from an EMBL/GenBank/DDBJ whole genome shotgun (WGS) entry which is preliminary data.</text>
</comment>